<name>A0A645FPL8_9ZZZZ</name>
<evidence type="ECO:0000313" key="1">
    <source>
        <dbReference type="EMBL" id="MPN16378.1"/>
    </source>
</evidence>
<dbReference type="EMBL" id="VSSQ01063326">
    <property type="protein sequence ID" value="MPN16378.1"/>
    <property type="molecule type" value="Genomic_DNA"/>
</dbReference>
<protein>
    <submittedName>
        <fullName evidence="1">Uncharacterized protein</fullName>
    </submittedName>
</protein>
<accession>A0A645FPL8</accession>
<proteinExistence type="predicted"/>
<organism evidence="1">
    <name type="scientific">bioreactor metagenome</name>
    <dbReference type="NCBI Taxonomy" id="1076179"/>
    <lineage>
        <taxon>unclassified sequences</taxon>
        <taxon>metagenomes</taxon>
        <taxon>ecological metagenomes</taxon>
    </lineage>
</organism>
<gene>
    <name evidence="1" type="ORF">SDC9_163717</name>
</gene>
<sequence length="86" mass="9665">MVLLSGFDDGRHRLLDAQVDHGVTVVRDDDVDQVLADVMDITLDGCQYQGALARAGLRSIHVRLQIGDCLLHRLRALQHERQLHLT</sequence>
<reference evidence="1" key="1">
    <citation type="submission" date="2019-08" db="EMBL/GenBank/DDBJ databases">
        <authorList>
            <person name="Kucharzyk K."/>
            <person name="Murdoch R.W."/>
            <person name="Higgins S."/>
            <person name="Loffler F."/>
        </authorList>
    </citation>
    <scope>NUCLEOTIDE SEQUENCE</scope>
</reference>
<dbReference type="AlphaFoldDB" id="A0A645FPL8"/>
<comment type="caution">
    <text evidence="1">The sequence shown here is derived from an EMBL/GenBank/DDBJ whole genome shotgun (WGS) entry which is preliminary data.</text>
</comment>